<dbReference type="InterPro" id="IPR005650">
    <property type="entry name" value="BlaI_family"/>
</dbReference>
<dbReference type="InterPro" id="IPR036390">
    <property type="entry name" value="WH_DNA-bd_sf"/>
</dbReference>
<dbReference type="GO" id="GO:0045892">
    <property type="term" value="P:negative regulation of DNA-templated transcription"/>
    <property type="evidence" value="ECO:0007669"/>
    <property type="project" value="InterPro"/>
</dbReference>
<evidence type="ECO:0000256" key="4">
    <source>
        <dbReference type="ARBA" id="ARBA00023163"/>
    </source>
</evidence>
<dbReference type="InterPro" id="IPR036388">
    <property type="entry name" value="WH-like_DNA-bd_sf"/>
</dbReference>
<dbReference type="RefSeq" id="WP_144980795.1">
    <property type="nucleotide sequence ID" value="NZ_CP037920.1"/>
</dbReference>
<name>A0A517VPU6_9PLAN</name>
<evidence type="ECO:0000256" key="3">
    <source>
        <dbReference type="ARBA" id="ARBA00023125"/>
    </source>
</evidence>
<reference evidence="5 6" key="1">
    <citation type="submission" date="2019-03" db="EMBL/GenBank/DDBJ databases">
        <title>Deep-cultivation of Planctomycetes and their phenomic and genomic characterization uncovers novel biology.</title>
        <authorList>
            <person name="Wiegand S."/>
            <person name="Jogler M."/>
            <person name="Boedeker C."/>
            <person name="Pinto D."/>
            <person name="Vollmers J."/>
            <person name="Rivas-Marin E."/>
            <person name="Kohn T."/>
            <person name="Peeters S.H."/>
            <person name="Heuer A."/>
            <person name="Rast P."/>
            <person name="Oberbeckmann S."/>
            <person name="Bunk B."/>
            <person name="Jeske O."/>
            <person name="Meyerdierks A."/>
            <person name="Storesund J.E."/>
            <person name="Kallscheuer N."/>
            <person name="Luecker S."/>
            <person name="Lage O.M."/>
            <person name="Pohl T."/>
            <person name="Merkel B.J."/>
            <person name="Hornburger P."/>
            <person name="Mueller R.-W."/>
            <person name="Bruemmer F."/>
            <person name="Labrenz M."/>
            <person name="Spormann A.M."/>
            <person name="Op den Camp H."/>
            <person name="Overmann J."/>
            <person name="Amann R."/>
            <person name="Jetten M.S.M."/>
            <person name="Mascher T."/>
            <person name="Medema M.H."/>
            <person name="Devos D.P."/>
            <person name="Kaster A.-K."/>
            <person name="Ovreas L."/>
            <person name="Rohde M."/>
            <person name="Galperin M.Y."/>
            <person name="Jogler C."/>
        </authorList>
    </citation>
    <scope>NUCLEOTIDE SEQUENCE [LARGE SCALE GENOMIC DNA]</scope>
    <source>
        <strain evidence="5 6">V144</strain>
    </source>
</reference>
<dbReference type="SUPFAM" id="SSF46785">
    <property type="entry name" value="Winged helix' DNA-binding domain"/>
    <property type="match status" value="1"/>
</dbReference>
<accession>A0A517VPU6</accession>
<evidence type="ECO:0000256" key="1">
    <source>
        <dbReference type="ARBA" id="ARBA00011046"/>
    </source>
</evidence>
<evidence type="ECO:0000313" key="6">
    <source>
        <dbReference type="Proteomes" id="UP000318704"/>
    </source>
</evidence>
<dbReference type="Proteomes" id="UP000318704">
    <property type="component" value="Chromosome"/>
</dbReference>
<gene>
    <name evidence="5" type="primary">blaI_3</name>
    <name evidence="5" type="ORF">V144x_04780</name>
</gene>
<dbReference type="KEGG" id="gaw:V144x_04780"/>
<dbReference type="EMBL" id="CP037920">
    <property type="protein sequence ID" value="QDT95044.1"/>
    <property type="molecule type" value="Genomic_DNA"/>
</dbReference>
<keyword evidence="2" id="KW-0805">Transcription regulation</keyword>
<comment type="similarity">
    <text evidence="1">Belongs to the BlaI transcriptional regulatory family.</text>
</comment>
<evidence type="ECO:0000313" key="5">
    <source>
        <dbReference type="EMBL" id="QDT95044.1"/>
    </source>
</evidence>
<sequence length="130" mass="15178">MTERPALSKGEIEVARALWELKHGTVREVFESFPESRGIDFTTVQTYLRRLEQKGYVNVKLEGRTRVYSPRVKPRTVIRETVDDLVDRLFAGETFPLMQHLIEDRNVSQEDLDALKTLLDQLTEERNESE</sequence>
<keyword evidence="3" id="KW-0238">DNA-binding</keyword>
<dbReference type="Gene3D" id="1.10.10.10">
    <property type="entry name" value="Winged helix-like DNA-binding domain superfamily/Winged helix DNA-binding domain"/>
    <property type="match status" value="1"/>
</dbReference>
<protein>
    <submittedName>
        <fullName evidence="5">Penicillinase repressor</fullName>
    </submittedName>
</protein>
<dbReference type="Gene3D" id="1.10.4040.10">
    <property type="entry name" value="Penicillinase repressor domain"/>
    <property type="match status" value="1"/>
</dbReference>
<dbReference type="AlphaFoldDB" id="A0A517VPU6"/>
<keyword evidence="4" id="KW-0804">Transcription</keyword>
<dbReference type="Pfam" id="PF03965">
    <property type="entry name" value="Penicillinase_R"/>
    <property type="match status" value="1"/>
</dbReference>
<proteinExistence type="inferred from homology"/>
<organism evidence="5 6">
    <name type="scientific">Gimesia aquarii</name>
    <dbReference type="NCBI Taxonomy" id="2527964"/>
    <lineage>
        <taxon>Bacteria</taxon>
        <taxon>Pseudomonadati</taxon>
        <taxon>Planctomycetota</taxon>
        <taxon>Planctomycetia</taxon>
        <taxon>Planctomycetales</taxon>
        <taxon>Planctomycetaceae</taxon>
        <taxon>Gimesia</taxon>
    </lineage>
</organism>
<dbReference type="GO" id="GO:0003677">
    <property type="term" value="F:DNA binding"/>
    <property type="evidence" value="ECO:0007669"/>
    <property type="project" value="UniProtKB-KW"/>
</dbReference>
<dbReference type="PIRSF" id="PIRSF019455">
    <property type="entry name" value="CopR_AtkY"/>
    <property type="match status" value="1"/>
</dbReference>
<evidence type="ECO:0000256" key="2">
    <source>
        <dbReference type="ARBA" id="ARBA00023015"/>
    </source>
</evidence>